<dbReference type="EMBL" id="OUUW01000004">
    <property type="protein sequence ID" value="SPP79883.1"/>
    <property type="molecule type" value="Genomic_DNA"/>
</dbReference>
<feature type="domain" description="Single" evidence="4">
    <location>
        <begin position="39"/>
        <end position="107"/>
    </location>
</feature>
<evidence type="ECO:0000256" key="2">
    <source>
        <dbReference type="ARBA" id="ARBA00022525"/>
    </source>
</evidence>
<dbReference type="PANTHER" id="PTHR39957">
    <property type="entry name" value="AT09846P1-RELATED"/>
    <property type="match status" value="1"/>
</dbReference>
<evidence type="ECO:0000313" key="6">
    <source>
        <dbReference type="Proteomes" id="UP000268350"/>
    </source>
</evidence>
<keyword evidence="3" id="KW-0732">Signal</keyword>
<protein>
    <recommendedName>
        <fullName evidence="4">Single domain-containing protein</fullName>
    </recommendedName>
</protein>
<dbReference type="Proteomes" id="UP000268350">
    <property type="component" value="Unassembled WGS sequence"/>
</dbReference>
<evidence type="ECO:0000256" key="1">
    <source>
        <dbReference type="ARBA" id="ARBA00004613"/>
    </source>
</evidence>
<dbReference type="PANTHER" id="PTHR39957:SF1">
    <property type="entry name" value="AT09846P1-RELATED"/>
    <property type="match status" value="1"/>
</dbReference>
<gene>
    <name evidence="5" type="ORF">DGUA_6G012801</name>
</gene>
<name>A0A3B0JGQ1_DROGU</name>
<dbReference type="OMA" id="CCERTII"/>
<dbReference type="SMART" id="SM01318">
    <property type="entry name" value="SVWC"/>
    <property type="match status" value="1"/>
</dbReference>
<organism evidence="5 6">
    <name type="scientific">Drosophila guanche</name>
    <name type="common">Fruit fly</name>
    <dbReference type="NCBI Taxonomy" id="7266"/>
    <lineage>
        <taxon>Eukaryota</taxon>
        <taxon>Metazoa</taxon>
        <taxon>Ecdysozoa</taxon>
        <taxon>Arthropoda</taxon>
        <taxon>Hexapoda</taxon>
        <taxon>Insecta</taxon>
        <taxon>Pterygota</taxon>
        <taxon>Neoptera</taxon>
        <taxon>Endopterygota</taxon>
        <taxon>Diptera</taxon>
        <taxon>Brachycera</taxon>
        <taxon>Muscomorpha</taxon>
        <taxon>Ephydroidea</taxon>
        <taxon>Drosophilidae</taxon>
        <taxon>Drosophila</taxon>
        <taxon>Sophophora</taxon>
    </lineage>
</organism>
<accession>A0A3B0JGQ1</accession>
<reference evidence="6" key="1">
    <citation type="submission" date="2018-01" db="EMBL/GenBank/DDBJ databases">
        <authorList>
            <person name="Alioto T."/>
            <person name="Alioto T."/>
        </authorList>
    </citation>
    <scope>NUCLEOTIDE SEQUENCE [LARGE SCALE GENOMIC DNA]</scope>
</reference>
<evidence type="ECO:0000313" key="5">
    <source>
        <dbReference type="EMBL" id="SPP79883.1"/>
    </source>
</evidence>
<dbReference type="AlphaFoldDB" id="A0A3B0JGQ1"/>
<comment type="subcellular location">
    <subcellularLocation>
        <location evidence="1">Secreted</location>
    </subcellularLocation>
</comment>
<feature type="signal peptide" evidence="3">
    <location>
        <begin position="1"/>
        <end position="23"/>
    </location>
</feature>
<feature type="chain" id="PRO_5017204514" description="Single domain-containing protein" evidence="3">
    <location>
        <begin position="24"/>
        <end position="114"/>
    </location>
</feature>
<dbReference type="GO" id="GO:0005576">
    <property type="term" value="C:extracellular region"/>
    <property type="evidence" value="ECO:0007669"/>
    <property type="project" value="UniProtKB-SubCell"/>
</dbReference>
<proteinExistence type="predicted"/>
<dbReference type="OrthoDB" id="7901229at2759"/>
<dbReference type="InterPro" id="IPR029277">
    <property type="entry name" value="SVWC_dom"/>
</dbReference>
<evidence type="ECO:0000256" key="3">
    <source>
        <dbReference type="SAM" id="SignalP"/>
    </source>
</evidence>
<keyword evidence="6" id="KW-1185">Reference proteome</keyword>
<keyword evidence="2" id="KW-0964">Secreted</keyword>
<sequence length="114" mass="12916">MTKAYFKLLSVLVLSSLLVGSQTAEWQKRYHHPHFPGKCTINSKLVLNAGVTIKDPTHECRQIVCGRDGMVVFQSCGVSDLPRSCRFGNYKHPELPYPQCCTRERFCSEKKADP</sequence>
<dbReference type="InterPro" id="IPR053308">
    <property type="entry name" value="Vago-like"/>
</dbReference>
<dbReference type="Pfam" id="PF15430">
    <property type="entry name" value="SVWC"/>
    <property type="match status" value="1"/>
</dbReference>
<evidence type="ECO:0000259" key="4">
    <source>
        <dbReference type="SMART" id="SM01318"/>
    </source>
</evidence>